<keyword evidence="3 4" id="KW-0175">Coiled coil</keyword>
<dbReference type="EMBL" id="BPLQ01012162">
    <property type="protein sequence ID" value="GIY63162.1"/>
    <property type="molecule type" value="Genomic_DNA"/>
</dbReference>
<reference evidence="8 9" key="1">
    <citation type="submission" date="2021-06" db="EMBL/GenBank/DDBJ databases">
        <title>Caerostris darwini draft genome.</title>
        <authorList>
            <person name="Kono N."/>
            <person name="Arakawa K."/>
        </authorList>
    </citation>
    <scope>NUCLEOTIDE SEQUENCE [LARGE SCALE GENOMIC DNA]</scope>
</reference>
<dbReference type="Pfam" id="PF02145">
    <property type="entry name" value="Rap_GAP"/>
    <property type="match status" value="1"/>
</dbReference>
<feature type="region of interest" description="Disordered" evidence="5">
    <location>
        <begin position="1210"/>
        <end position="1272"/>
    </location>
</feature>
<dbReference type="GO" id="GO:0051056">
    <property type="term" value="P:regulation of small GTPase mediated signal transduction"/>
    <property type="evidence" value="ECO:0007669"/>
    <property type="project" value="InterPro"/>
</dbReference>
<feature type="compositionally biased region" description="Polar residues" evidence="5">
    <location>
        <begin position="1293"/>
        <end position="1314"/>
    </location>
</feature>
<dbReference type="PANTHER" id="PTHR15711:SF22">
    <property type="entry name" value="RAP-GAP DOMAIN-CONTAINING PROTEIN"/>
    <property type="match status" value="1"/>
</dbReference>
<keyword evidence="2" id="KW-0597">Phosphoprotein</keyword>
<dbReference type="PROSITE" id="PS50106">
    <property type="entry name" value="PDZ"/>
    <property type="match status" value="1"/>
</dbReference>
<dbReference type="InterPro" id="IPR000331">
    <property type="entry name" value="Rap/Ran_GAP_dom"/>
</dbReference>
<feature type="region of interest" description="Disordered" evidence="5">
    <location>
        <begin position="1"/>
        <end position="20"/>
    </location>
</feature>
<dbReference type="GO" id="GO:0005096">
    <property type="term" value="F:GTPase activator activity"/>
    <property type="evidence" value="ECO:0007669"/>
    <property type="project" value="UniProtKB-KW"/>
</dbReference>
<feature type="compositionally biased region" description="Polar residues" evidence="5">
    <location>
        <begin position="1387"/>
        <end position="1402"/>
    </location>
</feature>
<evidence type="ECO:0000259" key="7">
    <source>
        <dbReference type="PROSITE" id="PS50106"/>
    </source>
</evidence>
<sequence length="1580" mass="175799">MDTGDNLRSSDNIGGSLIGNGLTSDVLRARAKQYYNNCHPHVPRPAFKSNAIHKCGSMTQINGFVNGVKTPTKHEQSPRHPVTPPSCPPPLRYQNERPHRSHSERSNKSPSENLNYVVGNNGILPTKIGLYRSNSSLDLDHTSEMFEERSGILRRDYGSASSLDLISASGESFFAMLREFRRENFDQRSPGPAKIQEFLKGKIDPTPSIQNAANALVNGPESFEESNSPKIKNKFYKLWDIKDKNKAKNKLLSSEPSIFKKLRGSKTDMSDCTGKGSDNSLDAEVRIEDKLRRKAFAHYDCESLVANLSYASRLRNLLSRRRNTTTGASAASMQNRAHANNLENMNPEDSDPGDGQSSELLLSCPFFRNELGGEEERVISLNRMTCKKQKAPEDAFGVSPTIHKPNLAYGVSVLEKSSGSRWSQRFCPYQRHPLQMEKTGAGALYYRLFFYGQEHQNWFGNDENLGPVAISIKREKLEHIDNSAKNSNGTITHIQYRLIIRTSELSVMRGTVLEDSVPTICRSSQPRLCHVKEVIEYIAPELHLPCLRLANPGSQTEEHLVRLDEQALTKTFKIGVMYCKAGQGTEEEMYNNEFAGPAFEEFLDMLGQRARLKGFEKYRGGLDTKTDTTGLYSIFTTHQDCEVMFHVSTLLPYTPNNKQQLLRKRHIGNDIVTIVFQEPDALPFTPKNIRSQFQHVFLVVRVVNPCSDNTCYRVAVSRSKEVPAFGPPIPAGAIFPKSKKFADFLVAKVINAENAAHRSDKFVTMAQRTRQEYLKDLATNYCTNTTIDSGPKFSILSFGGRKKERSRPRFIPDGYVLGAISWQVQVEDFGKSTLVDCLLAISVDTLVVMDETTQEIIFVCPCASILGWSSQTTSLKLFYHQGECLVIRSKDPDVDEIQEIVSRLQAVSEGAETQELILRRNSLGQLGFHVQFEGVITEVENYGFAWQAGLRQGSRLVEICKVAVATLSYDQMVDLLKTSMTVSVTVIPPLSSGTSRKGCNLHNCNYLSSGSVGDYENIGICDHSESHHKTATPRQQTAFHSQRITSKREDRHSNLQHSNRSPSMDRILPKSDVRNIFSESRRDHIQHHSILSLRNIQDPSQNILPTRLTPYSGGVSSLQSIDRESSQKTGTSFPTPRSSPVYLSSNSHDHGLPTYGNIQSHLHRSFHDRNRNGISQRLTHIGGMVSARSELSLTDINPFHMRTHSYQKVSLCQHSSKSQSPSDSLSSQPQLHQNSSHSPSSKIGNSFTKRSPPSVNSDYHSDSSSDWHQGTSSADELCDVRLNGSPHRFIQESKATQSLKSPSKNVSESTQSKLSRLRPGVTNCSTRPSKPTVNFVAIASSGSSCSGSTSTLQEDLLKLINPEYLDSDSNSEDPPSSHLDSDAGSRTHLSTPSSSLERSAGNTPDPALDVILTKAQPAHVISSEPSSPASDMRFERLSPRVLSAQNKFKPLPPPPSSPSLISLTDNRDIDWASLVSSATKGIEALPIGSASWLEEAEKQLCLESNTLGAGISNVKELESRLLKMQQDLIKEQHQKANLENEVLQLREENQRLQAASQTAAVQIKKYQEWYSLQKATQSQE</sequence>
<evidence type="ECO:0000256" key="1">
    <source>
        <dbReference type="ARBA" id="ARBA00022468"/>
    </source>
</evidence>
<feature type="compositionally biased region" description="Basic and acidic residues" evidence="5">
    <location>
        <begin position="94"/>
        <end position="107"/>
    </location>
</feature>
<evidence type="ECO:0000256" key="4">
    <source>
        <dbReference type="SAM" id="Coils"/>
    </source>
</evidence>
<organism evidence="8 9">
    <name type="scientific">Caerostris darwini</name>
    <dbReference type="NCBI Taxonomy" id="1538125"/>
    <lineage>
        <taxon>Eukaryota</taxon>
        <taxon>Metazoa</taxon>
        <taxon>Ecdysozoa</taxon>
        <taxon>Arthropoda</taxon>
        <taxon>Chelicerata</taxon>
        <taxon>Arachnida</taxon>
        <taxon>Araneae</taxon>
        <taxon>Araneomorphae</taxon>
        <taxon>Entelegynae</taxon>
        <taxon>Araneoidea</taxon>
        <taxon>Araneidae</taxon>
        <taxon>Caerostris</taxon>
    </lineage>
</organism>
<dbReference type="PROSITE" id="PS50085">
    <property type="entry name" value="RAPGAP"/>
    <property type="match status" value="1"/>
</dbReference>
<feature type="region of interest" description="Disordered" evidence="5">
    <location>
        <begin position="1364"/>
        <end position="1407"/>
    </location>
</feature>
<feature type="compositionally biased region" description="Low complexity" evidence="5">
    <location>
        <begin position="1210"/>
        <end position="1233"/>
    </location>
</feature>
<evidence type="ECO:0000259" key="6">
    <source>
        <dbReference type="PROSITE" id="PS50085"/>
    </source>
</evidence>
<evidence type="ECO:0000313" key="9">
    <source>
        <dbReference type="Proteomes" id="UP001054837"/>
    </source>
</evidence>
<dbReference type="PANTHER" id="PTHR15711">
    <property type="entry name" value="RAP GTPASE-ACTIVATING PROTEIN"/>
    <property type="match status" value="1"/>
</dbReference>
<dbReference type="SMART" id="SM00228">
    <property type="entry name" value="PDZ"/>
    <property type="match status" value="1"/>
</dbReference>
<dbReference type="SUPFAM" id="SSF50156">
    <property type="entry name" value="PDZ domain-like"/>
    <property type="match status" value="1"/>
</dbReference>
<feature type="region of interest" description="Disordered" evidence="5">
    <location>
        <begin position="1026"/>
        <end position="1069"/>
    </location>
</feature>
<gene>
    <name evidence="8" type="primary">SIPA1L2</name>
    <name evidence="8" type="ORF">CDAR_492631</name>
</gene>
<protein>
    <submittedName>
        <fullName evidence="8">Signal-induced proliferation-associated 1-like protein 2</fullName>
    </submittedName>
</protein>
<name>A0AAV4UZA0_9ARAC</name>
<feature type="coiled-coil region" evidence="4">
    <location>
        <begin position="1514"/>
        <end position="1558"/>
    </location>
</feature>
<dbReference type="Proteomes" id="UP001054837">
    <property type="component" value="Unassembled WGS sequence"/>
</dbReference>
<comment type="caution">
    <text evidence="8">The sequence shown here is derived from an EMBL/GenBank/DDBJ whole genome shotgun (WGS) entry which is preliminary data.</text>
</comment>
<dbReference type="Pfam" id="PF21022">
    <property type="entry name" value="Rap-GAP_dimer"/>
    <property type="match status" value="1"/>
</dbReference>
<dbReference type="InterPro" id="IPR001478">
    <property type="entry name" value="PDZ"/>
</dbReference>
<feature type="compositionally biased region" description="Polar residues" evidence="5">
    <location>
        <begin position="1234"/>
        <end position="1253"/>
    </location>
</feature>
<keyword evidence="9" id="KW-1185">Reference proteome</keyword>
<evidence type="ECO:0000256" key="2">
    <source>
        <dbReference type="ARBA" id="ARBA00022553"/>
    </source>
</evidence>
<keyword evidence="1" id="KW-0343">GTPase activation</keyword>
<dbReference type="Gene3D" id="3.40.50.11210">
    <property type="entry name" value="Rap/Ran-GAP"/>
    <property type="match status" value="1"/>
</dbReference>
<evidence type="ECO:0000256" key="3">
    <source>
        <dbReference type="ARBA" id="ARBA00023054"/>
    </source>
</evidence>
<feature type="domain" description="Rap-GAP" evidence="6">
    <location>
        <begin position="560"/>
        <end position="777"/>
    </location>
</feature>
<feature type="compositionally biased region" description="Polar residues" evidence="5">
    <location>
        <begin position="1127"/>
        <end position="1146"/>
    </location>
</feature>
<dbReference type="GO" id="GO:0005737">
    <property type="term" value="C:cytoplasm"/>
    <property type="evidence" value="ECO:0007669"/>
    <property type="project" value="TreeGrafter"/>
</dbReference>
<dbReference type="InterPro" id="IPR036034">
    <property type="entry name" value="PDZ_sf"/>
</dbReference>
<feature type="region of interest" description="Disordered" evidence="5">
    <location>
        <begin position="1102"/>
        <end position="1158"/>
    </location>
</feature>
<accession>A0AAV4UZA0</accession>
<dbReference type="InterPro" id="IPR050989">
    <property type="entry name" value="Rap1_Ran_GAP"/>
</dbReference>
<evidence type="ECO:0000256" key="5">
    <source>
        <dbReference type="SAM" id="MobiDB-lite"/>
    </source>
</evidence>
<feature type="region of interest" description="Disordered" evidence="5">
    <location>
        <begin position="1292"/>
        <end position="1330"/>
    </location>
</feature>
<dbReference type="Gene3D" id="2.30.42.10">
    <property type="match status" value="1"/>
</dbReference>
<evidence type="ECO:0000313" key="8">
    <source>
        <dbReference type="EMBL" id="GIY63162.1"/>
    </source>
</evidence>
<dbReference type="CDD" id="cd06745">
    <property type="entry name" value="PDZ_SIPA1-like"/>
    <property type="match status" value="1"/>
</dbReference>
<dbReference type="SUPFAM" id="SSF111347">
    <property type="entry name" value="Rap/Ran-GAP"/>
    <property type="match status" value="1"/>
</dbReference>
<proteinExistence type="predicted"/>
<feature type="compositionally biased region" description="Polar residues" evidence="5">
    <location>
        <begin position="1"/>
        <end position="13"/>
    </location>
</feature>
<feature type="domain" description="PDZ" evidence="7">
    <location>
        <begin position="915"/>
        <end position="979"/>
    </location>
</feature>
<dbReference type="FunFam" id="3.40.50.11210:FF:000002">
    <property type="entry name" value="Signal-induced proliferation-associated 1-like protein 1"/>
    <property type="match status" value="1"/>
</dbReference>
<feature type="region of interest" description="Disordered" evidence="5">
    <location>
        <begin position="67"/>
        <end position="115"/>
    </location>
</feature>
<feature type="compositionally biased region" description="Pro residues" evidence="5">
    <location>
        <begin position="81"/>
        <end position="91"/>
    </location>
</feature>
<feature type="compositionally biased region" description="Polar residues" evidence="5">
    <location>
        <begin position="1032"/>
        <end position="1044"/>
    </location>
</feature>
<dbReference type="InterPro" id="IPR035974">
    <property type="entry name" value="Rap/Ran-GAP_sf"/>
</dbReference>